<evidence type="ECO:0000313" key="2">
    <source>
        <dbReference type="Proteomes" id="UP000002624"/>
    </source>
</evidence>
<evidence type="ECO:0000313" key="1">
    <source>
        <dbReference type="EMBL" id="EER40690.1"/>
    </source>
</evidence>
<name>C6HFT9_AJECH</name>
<dbReference type="VEuPathDB" id="FungiDB:HCDG_05279"/>
<dbReference type="HOGENOM" id="CLU_2096201_0_0_1"/>
<sequence length="116" mass="12885">MDPKPVLDYCLVTKGAHALVQLSPGRSLICLPPASVNCSPGGETIPYLSGRANQQLRVSYGVQHAAYAQKKVLRKSGINRLWFNFLPRKTLHQCYGEMTSINQTRLNESSALIPRF</sequence>
<accession>C6HFT9</accession>
<dbReference type="Proteomes" id="UP000002624">
    <property type="component" value="Unassembled WGS sequence"/>
</dbReference>
<reference evidence="2" key="1">
    <citation type="submission" date="2009-05" db="EMBL/GenBank/DDBJ databases">
        <title>The genome sequence of Ajellomyces capsulatus strain H143.</title>
        <authorList>
            <person name="Champion M."/>
            <person name="Cuomo C.A."/>
            <person name="Ma L.-J."/>
            <person name="Henn M.R."/>
            <person name="Sil A."/>
            <person name="Goldman B."/>
            <person name="Young S.K."/>
            <person name="Kodira C.D."/>
            <person name="Zeng Q."/>
            <person name="Koehrsen M."/>
            <person name="Alvarado L."/>
            <person name="Berlin A.M."/>
            <person name="Borenstein D."/>
            <person name="Chen Z."/>
            <person name="Engels R."/>
            <person name="Freedman E."/>
            <person name="Gellesch M."/>
            <person name="Goldberg J."/>
            <person name="Griggs A."/>
            <person name="Gujja S."/>
            <person name="Heiman D.I."/>
            <person name="Hepburn T.A."/>
            <person name="Howarth C."/>
            <person name="Jen D."/>
            <person name="Larson L."/>
            <person name="Lewis B."/>
            <person name="Mehta T."/>
            <person name="Park D."/>
            <person name="Pearson M."/>
            <person name="Roberts A."/>
            <person name="Saif S."/>
            <person name="Shea T.D."/>
            <person name="Shenoy N."/>
            <person name="Sisk P."/>
            <person name="Stolte C."/>
            <person name="Sykes S."/>
            <person name="Walk T."/>
            <person name="White J."/>
            <person name="Yandava C."/>
            <person name="Klein B."/>
            <person name="McEwen J.G."/>
            <person name="Puccia R."/>
            <person name="Goldman G.H."/>
            <person name="Felipe M.S."/>
            <person name="Nino-Vega G."/>
            <person name="San-Blas G."/>
            <person name="Taylor J.W."/>
            <person name="Mendoza L."/>
            <person name="Galagan J.E."/>
            <person name="Nusbaum C."/>
            <person name="Birren B.W."/>
        </authorList>
    </citation>
    <scope>NUCLEOTIDE SEQUENCE [LARGE SCALE GENOMIC DNA]</scope>
    <source>
        <strain evidence="2">H143</strain>
    </source>
</reference>
<dbReference type="AlphaFoldDB" id="C6HFT9"/>
<organism evidence="1 2">
    <name type="scientific">Ajellomyces capsulatus (strain H143)</name>
    <name type="common">Darling's disease fungus</name>
    <name type="synonym">Histoplasma capsulatum</name>
    <dbReference type="NCBI Taxonomy" id="544712"/>
    <lineage>
        <taxon>Eukaryota</taxon>
        <taxon>Fungi</taxon>
        <taxon>Dikarya</taxon>
        <taxon>Ascomycota</taxon>
        <taxon>Pezizomycotina</taxon>
        <taxon>Eurotiomycetes</taxon>
        <taxon>Eurotiomycetidae</taxon>
        <taxon>Onygenales</taxon>
        <taxon>Ajellomycetaceae</taxon>
        <taxon>Histoplasma</taxon>
    </lineage>
</organism>
<protein>
    <submittedName>
        <fullName evidence="1">Uncharacterized protein</fullName>
    </submittedName>
</protein>
<proteinExistence type="predicted"/>
<dbReference type="EMBL" id="GG692425">
    <property type="protein sequence ID" value="EER40690.1"/>
    <property type="molecule type" value="Genomic_DNA"/>
</dbReference>
<gene>
    <name evidence="1" type="ORF">HCDG_05279</name>
</gene>